<keyword evidence="5" id="KW-0378">Hydrolase</keyword>
<feature type="domain" description="CBM6" evidence="8">
    <location>
        <begin position="451"/>
        <end position="588"/>
    </location>
</feature>
<dbReference type="PANTHER" id="PTHR10030">
    <property type="entry name" value="ALPHA-L-FUCOSIDASE"/>
    <property type="match status" value="1"/>
</dbReference>
<evidence type="ECO:0000256" key="4">
    <source>
        <dbReference type="ARBA" id="ARBA00022729"/>
    </source>
</evidence>
<dbReference type="InterPro" id="IPR057739">
    <property type="entry name" value="Glyco_hydro_29_N"/>
</dbReference>
<dbReference type="AlphaFoldDB" id="A0A975J305"/>
<dbReference type="SMART" id="SM00812">
    <property type="entry name" value="Alpha_L_fucos"/>
    <property type="match status" value="1"/>
</dbReference>
<dbReference type="Gene3D" id="3.20.20.80">
    <property type="entry name" value="Glycosidases"/>
    <property type="match status" value="1"/>
</dbReference>
<evidence type="ECO:0000313" key="10">
    <source>
        <dbReference type="Proteomes" id="UP000676169"/>
    </source>
</evidence>
<sequence length="591" mass="64396">MHPFAFQKWRILAAASLLLAAGAAAHAAPAPTTTIPVTKDDPRKAWWRDAKFGMFVHWGVYAVPAGVHDGRPVRHLGEWIMCHGRISREDYRKYAERLAPDGYQPGTWVDLAEQAGMKYIVVTAKHHDGFALFDSKVSDWDAVDATPRKQDLLMPLVEECRKRNMPLGYHYSQAQDWYHPGGGTYGQPWDESQKGSFDDYLAKIAVPQIKELSERYGPIACIFFDTPVGMNASRAAAVRAAVPPSTLINDRLSPGTPADFRSYENALPRELIPAGDWELCLSCNDTWGYKSNDQHWKSGASLIRLLSETSSRGGNMLLNVGPEADGRIPDAAASTLREIGGWLRVNGEAIYGTTRSPFLPIPWNGGCTQKTLPSGDTAIYAHLYEQPKDGKVLLPGLTNAIVSAELLAGGRKVPFTRSGNSWSLDLPSDATASPVRIVKVVVKGAPVIEERALEPDADGRMTLGVSIARLQGTKIRLERQPSTIEQNIGFWTEVADTAEWNIQPAATADYGTTWDIACAADSSGSILAIVQGDKELGRFEIPSTGSWNEFQTVAGPTLKLTAGASKLRLVPVSKPGLGVVNLRSLTLAKTR</sequence>
<dbReference type="Gene3D" id="2.60.120.260">
    <property type="entry name" value="Galactose-binding domain-like"/>
    <property type="match status" value="1"/>
</dbReference>
<dbReference type="InterPro" id="IPR017853">
    <property type="entry name" value="GH"/>
</dbReference>
<evidence type="ECO:0000256" key="7">
    <source>
        <dbReference type="SAM" id="SignalP"/>
    </source>
</evidence>
<evidence type="ECO:0000256" key="1">
    <source>
        <dbReference type="ARBA" id="ARBA00004071"/>
    </source>
</evidence>
<organism evidence="9 10">
    <name type="scientific">Luteolibacter ambystomatis</name>
    <dbReference type="NCBI Taxonomy" id="2824561"/>
    <lineage>
        <taxon>Bacteria</taxon>
        <taxon>Pseudomonadati</taxon>
        <taxon>Verrucomicrobiota</taxon>
        <taxon>Verrucomicrobiia</taxon>
        <taxon>Verrucomicrobiales</taxon>
        <taxon>Verrucomicrobiaceae</taxon>
        <taxon>Luteolibacter</taxon>
    </lineage>
</organism>
<accession>A0A975J305</accession>
<dbReference type="RefSeq" id="WP_211634459.1">
    <property type="nucleotide sequence ID" value="NZ_CP073100.1"/>
</dbReference>
<evidence type="ECO:0000256" key="3">
    <source>
        <dbReference type="ARBA" id="ARBA00012662"/>
    </source>
</evidence>
<evidence type="ECO:0000256" key="6">
    <source>
        <dbReference type="ARBA" id="ARBA00023295"/>
    </source>
</evidence>
<comment type="similarity">
    <text evidence="2">Belongs to the glycosyl hydrolase 29 family.</text>
</comment>
<keyword evidence="10" id="KW-1185">Reference proteome</keyword>
<keyword evidence="6" id="KW-0326">Glycosidase</keyword>
<evidence type="ECO:0000256" key="5">
    <source>
        <dbReference type="ARBA" id="ARBA00022801"/>
    </source>
</evidence>
<dbReference type="InterPro" id="IPR005084">
    <property type="entry name" value="CBM6"/>
</dbReference>
<dbReference type="Proteomes" id="UP000676169">
    <property type="component" value="Chromosome"/>
</dbReference>
<reference evidence="9" key="1">
    <citation type="submission" date="2021-04" db="EMBL/GenBank/DDBJ databases">
        <title>Luteolibacter sp. 32A isolated from the skin of an Anderson's salamander (Ambystoma andersonii).</title>
        <authorList>
            <person name="Spergser J."/>
            <person name="Busse H.-J."/>
        </authorList>
    </citation>
    <scope>NUCLEOTIDE SEQUENCE</scope>
    <source>
        <strain evidence="9">32A</strain>
    </source>
</reference>
<gene>
    <name evidence="9" type="ORF">KBB96_09505</name>
</gene>
<feature type="signal peptide" evidence="7">
    <location>
        <begin position="1"/>
        <end position="27"/>
    </location>
</feature>
<dbReference type="GO" id="GO:0030246">
    <property type="term" value="F:carbohydrate binding"/>
    <property type="evidence" value="ECO:0007669"/>
    <property type="project" value="InterPro"/>
</dbReference>
<dbReference type="InterPro" id="IPR016286">
    <property type="entry name" value="FUC_metazoa-typ"/>
</dbReference>
<dbReference type="SUPFAM" id="SSF49785">
    <property type="entry name" value="Galactose-binding domain-like"/>
    <property type="match status" value="1"/>
</dbReference>
<feature type="chain" id="PRO_5037708903" description="alpha-L-fucosidase" evidence="7">
    <location>
        <begin position="28"/>
        <end position="591"/>
    </location>
</feature>
<name>A0A975J305_9BACT</name>
<dbReference type="InterPro" id="IPR008979">
    <property type="entry name" value="Galactose-bd-like_sf"/>
</dbReference>
<dbReference type="PROSITE" id="PS51175">
    <property type="entry name" value="CBM6"/>
    <property type="match status" value="1"/>
</dbReference>
<dbReference type="EMBL" id="CP073100">
    <property type="protein sequence ID" value="QUE53115.1"/>
    <property type="molecule type" value="Genomic_DNA"/>
</dbReference>
<dbReference type="Pfam" id="PF01120">
    <property type="entry name" value="Alpha_L_fucos"/>
    <property type="match status" value="1"/>
</dbReference>
<dbReference type="PANTHER" id="PTHR10030:SF37">
    <property type="entry name" value="ALPHA-L-FUCOSIDASE-RELATED"/>
    <property type="match status" value="1"/>
</dbReference>
<proteinExistence type="inferred from homology"/>
<protein>
    <recommendedName>
        <fullName evidence="3">alpha-L-fucosidase</fullName>
        <ecNumber evidence="3">3.2.1.51</ecNumber>
    </recommendedName>
</protein>
<dbReference type="GO" id="GO:0004560">
    <property type="term" value="F:alpha-L-fucosidase activity"/>
    <property type="evidence" value="ECO:0007669"/>
    <property type="project" value="InterPro"/>
</dbReference>
<dbReference type="GO" id="GO:0006004">
    <property type="term" value="P:fucose metabolic process"/>
    <property type="evidence" value="ECO:0007669"/>
    <property type="project" value="InterPro"/>
</dbReference>
<dbReference type="SUPFAM" id="SSF51445">
    <property type="entry name" value="(Trans)glycosidases"/>
    <property type="match status" value="1"/>
</dbReference>
<keyword evidence="4 7" id="KW-0732">Signal</keyword>
<dbReference type="EC" id="3.2.1.51" evidence="3"/>
<evidence type="ECO:0000259" key="8">
    <source>
        <dbReference type="PROSITE" id="PS51175"/>
    </source>
</evidence>
<dbReference type="KEGG" id="lamb:KBB96_09505"/>
<dbReference type="InterPro" id="IPR000933">
    <property type="entry name" value="Glyco_hydro_29"/>
</dbReference>
<comment type="function">
    <text evidence="1">Alpha-L-fucosidase is responsible for hydrolyzing the alpha-1,6-linked fucose joined to the reducing-end N-acetylglucosamine of the carbohydrate moieties of glycoproteins.</text>
</comment>
<dbReference type="GO" id="GO:0016139">
    <property type="term" value="P:glycoside catabolic process"/>
    <property type="evidence" value="ECO:0007669"/>
    <property type="project" value="TreeGrafter"/>
</dbReference>
<dbReference type="GO" id="GO:0005764">
    <property type="term" value="C:lysosome"/>
    <property type="evidence" value="ECO:0007669"/>
    <property type="project" value="TreeGrafter"/>
</dbReference>
<dbReference type="PRINTS" id="PR00741">
    <property type="entry name" value="GLHYDRLASE29"/>
</dbReference>
<evidence type="ECO:0000313" key="9">
    <source>
        <dbReference type="EMBL" id="QUE53115.1"/>
    </source>
</evidence>
<evidence type="ECO:0000256" key="2">
    <source>
        <dbReference type="ARBA" id="ARBA00007951"/>
    </source>
</evidence>